<sequence length="80" mass="8750">VDDTSDLGAEDKRWAYIYAVIAVLTSLIIGGIYVGATAEGYFFINATTQINGSLIVNENITADYFFGEWNGSSDYKPNLD</sequence>
<dbReference type="AlphaFoldDB" id="X1AJK7"/>
<accession>X1AJK7</accession>
<dbReference type="EMBL" id="BART01006252">
    <property type="protein sequence ID" value="GAG60181.1"/>
    <property type="molecule type" value="Genomic_DNA"/>
</dbReference>
<comment type="caution">
    <text evidence="2">The sequence shown here is derived from an EMBL/GenBank/DDBJ whole genome shotgun (WGS) entry which is preliminary data.</text>
</comment>
<name>X1AJK7_9ZZZZ</name>
<keyword evidence="1" id="KW-0472">Membrane</keyword>
<keyword evidence="1" id="KW-0812">Transmembrane</keyword>
<feature type="transmembrane region" description="Helical" evidence="1">
    <location>
        <begin position="15"/>
        <end position="36"/>
    </location>
</feature>
<gene>
    <name evidence="2" type="ORF">S01H4_14252</name>
</gene>
<protein>
    <submittedName>
        <fullName evidence="2">Uncharacterized protein</fullName>
    </submittedName>
</protein>
<evidence type="ECO:0000313" key="2">
    <source>
        <dbReference type="EMBL" id="GAG60181.1"/>
    </source>
</evidence>
<organism evidence="2">
    <name type="scientific">marine sediment metagenome</name>
    <dbReference type="NCBI Taxonomy" id="412755"/>
    <lineage>
        <taxon>unclassified sequences</taxon>
        <taxon>metagenomes</taxon>
        <taxon>ecological metagenomes</taxon>
    </lineage>
</organism>
<feature type="non-terminal residue" evidence="2">
    <location>
        <position position="1"/>
    </location>
</feature>
<evidence type="ECO:0000256" key="1">
    <source>
        <dbReference type="SAM" id="Phobius"/>
    </source>
</evidence>
<proteinExistence type="predicted"/>
<reference evidence="2" key="1">
    <citation type="journal article" date="2014" name="Front. Microbiol.">
        <title>High frequency of phylogenetically diverse reductive dehalogenase-homologous genes in deep subseafloor sedimentary metagenomes.</title>
        <authorList>
            <person name="Kawai M."/>
            <person name="Futagami T."/>
            <person name="Toyoda A."/>
            <person name="Takaki Y."/>
            <person name="Nishi S."/>
            <person name="Hori S."/>
            <person name="Arai W."/>
            <person name="Tsubouchi T."/>
            <person name="Morono Y."/>
            <person name="Uchiyama I."/>
            <person name="Ito T."/>
            <person name="Fujiyama A."/>
            <person name="Inagaki F."/>
            <person name="Takami H."/>
        </authorList>
    </citation>
    <scope>NUCLEOTIDE SEQUENCE</scope>
    <source>
        <strain evidence="2">Expedition CK06-06</strain>
    </source>
</reference>
<keyword evidence="1" id="KW-1133">Transmembrane helix</keyword>